<accession>A0A941B9S4</accession>
<comment type="caution">
    <text evidence="1">The sequence shown here is derived from an EMBL/GenBank/DDBJ whole genome shotgun (WGS) entry which is preliminary data.</text>
</comment>
<evidence type="ECO:0000313" key="2">
    <source>
        <dbReference type="Proteomes" id="UP000677413"/>
    </source>
</evidence>
<keyword evidence="2" id="KW-1185">Reference proteome</keyword>
<evidence type="ECO:0000313" key="1">
    <source>
        <dbReference type="EMBL" id="MBQ0850378.1"/>
    </source>
</evidence>
<name>A0A941B9S4_9ACTN</name>
<gene>
    <name evidence="1" type="ORF">J8N05_19515</name>
</gene>
<protein>
    <submittedName>
        <fullName evidence="1">Uncharacterized protein</fullName>
    </submittedName>
</protein>
<dbReference type="AlphaFoldDB" id="A0A941B9S4"/>
<sequence>MTGAVFVTVPTAQAVTAPAADCRLASTLHHLGDLEHCCKDSRSDTSDDRDRTGNVGGLVGVVLDILFD</sequence>
<reference evidence="1 2" key="1">
    <citation type="submission" date="2021-04" db="EMBL/GenBank/DDBJ databases">
        <authorList>
            <person name="Tang X."/>
            <person name="Zhou X."/>
            <person name="Chen X."/>
            <person name="Cernava T."/>
            <person name="Zhang C."/>
        </authorList>
    </citation>
    <scope>NUCLEOTIDE SEQUENCE [LARGE SCALE GENOMIC DNA]</scope>
    <source>
        <strain evidence="1 2">BH-SS-21</strain>
    </source>
</reference>
<dbReference type="Proteomes" id="UP000677413">
    <property type="component" value="Unassembled WGS sequence"/>
</dbReference>
<organism evidence="1 2">
    <name type="scientific">Streptomyces liliiviolaceus</name>
    <dbReference type="NCBI Taxonomy" id="2823109"/>
    <lineage>
        <taxon>Bacteria</taxon>
        <taxon>Bacillati</taxon>
        <taxon>Actinomycetota</taxon>
        <taxon>Actinomycetes</taxon>
        <taxon>Kitasatosporales</taxon>
        <taxon>Streptomycetaceae</taxon>
        <taxon>Streptomyces</taxon>
    </lineage>
</organism>
<dbReference type="EMBL" id="JAGPYQ010000001">
    <property type="protein sequence ID" value="MBQ0850378.1"/>
    <property type="molecule type" value="Genomic_DNA"/>
</dbReference>
<proteinExistence type="predicted"/>
<dbReference type="RefSeq" id="WP_210884508.1">
    <property type="nucleotide sequence ID" value="NZ_JAGPYQ010000001.1"/>
</dbReference>